<reference evidence="7" key="1">
    <citation type="submission" date="2022-09" db="EMBL/GenBank/DDBJ databases">
        <title>The genome sequence of Rhodococcus aetherivorans N1.</title>
        <authorList>
            <person name="Jiang W."/>
        </authorList>
    </citation>
    <scope>NUCLEOTIDE SEQUENCE</scope>
    <source>
        <strain evidence="7">N1</strain>
    </source>
</reference>
<dbReference type="InterPro" id="IPR020617">
    <property type="entry name" value="Thiolase_C"/>
</dbReference>
<keyword evidence="3" id="KW-0808">Transferase</keyword>
<evidence type="ECO:0000256" key="1">
    <source>
        <dbReference type="ARBA" id="ARBA00010982"/>
    </source>
</evidence>
<dbReference type="PANTHER" id="PTHR18919">
    <property type="entry name" value="ACETYL-COA C-ACYLTRANSFERASE"/>
    <property type="match status" value="1"/>
</dbReference>
<dbReference type="EC" id="2.3.1.9" evidence="2"/>
<dbReference type="Pfam" id="PF02803">
    <property type="entry name" value="Thiolase_C"/>
    <property type="match status" value="1"/>
</dbReference>
<evidence type="ECO:0000256" key="4">
    <source>
        <dbReference type="ARBA" id="ARBA00023315"/>
    </source>
</evidence>
<dbReference type="GeneID" id="83619717"/>
<dbReference type="InterPro" id="IPR002155">
    <property type="entry name" value="Thiolase"/>
</dbReference>
<dbReference type="Proteomes" id="UP001163947">
    <property type="component" value="Chromosome"/>
</dbReference>
<dbReference type="InterPro" id="IPR016039">
    <property type="entry name" value="Thiolase-like"/>
</dbReference>
<feature type="domain" description="Thiolase C-terminal" evidence="6">
    <location>
        <begin position="275"/>
        <end position="360"/>
    </location>
</feature>
<dbReference type="GO" id="GO:0003985">
    <property type="term" value="F:acetyl-CoA C-acetyltransferase activity"/>
    <property type="evidence" value="ECO:0007669"/>
    <property type="project" value="UniProtKB-EC"/>
</dbReference>
<dbReference type="PIRSF" id="PIRSF000429">
    <property type="entry name" value="Ac-CoA_Ac_transf"/>
    <property type="match status" value="1"/>
</dbReference>
<evidence type="ECO:0000256" key="2">
    <source>
        <dbReference type="ARBA" id="ARBA00012705"/>
    </source>
</evidence>
<dbReference type="Gene3D" id="3.40.47.10">
    <property type="match status" value="2"/>
</dbReference>
<keyword evidence="4" id="KW-0012">Acyltransferase</keyword>
<evidence type="ECO:0000313" key="8">
    <source>
        <dbReference type="Proteomes" id="UP001163947"/>
    </source>
</evidence>
<accession>A0AA46SAL6</accession>
<sequence>MPSEVVIIEAVRTSLFQQTAPMPGSPPPDMRRLRAEVVSGLLERAKIDHSYITSVIEVTERRTHHCRRAPNNLRPHGNRRIIRVRSSIAAVQHAQSLVQRKPETVAVISGVSAGWGTTSEAVLDRSQTVPQLCREQVANRWGITRDDQWDYALNSVQRADECARSGDFLRETIGQDIVPMLGSSGRIAGQRTRRSNTVAGSRLIEPTPMRCMSEYSYAAPAQDNPMPNDACGAVALLIMTAERADELGVHPRARLVGVETPREATLPGDPAAGFHSVRAFLHSNELTVDRIDHFEVPETGAVSPLMWLREFGVSPYMLNPRGGALAFGLLGAAEELRCLATMITALKDTGGAYGLVASSRLEGPGTLLIECLHNV</sequence>
<name>A0AA46SAL6_9NOCA</name>
<evidence type="ECO:0000313" key="7">
    <source>
        <dbReference type="EMBL" id="UYF95105.1"/>
    </source>
</evidence>
<dbReference type="SUPFAM" id="SSF53901">
    <property type="entry name" value="Thiolase-like"/>
    <property type="match status" value="1"/>
</dbReference>
<dbReference type="PANTHER" id="PTHR18919:SF107">
    <property type="entry name" value="ACETYL-COA ACETYLTRANSFERASE, CYTOSOLIC"/>
    <property type="match status" value="1"/>
</dbReference>
<dbReference type="EMBL" id="CP106982">
    <property type="protein sequence ID" value="UYF95105.1"/>
    <property type="molecule type" value="Genomic_DNA"/>
</dbReference>
<organism evidence="7 8">
    <name type="scientific">Rhodococcus aetherivorans</name>
    <dbReference type="NCBI Taxonomy" id="191292"/>
    <lineage>
        <taxon>Bacteria</taxon>
        <taxon>Bacillati</taxon>
        <taxon>Actinomycetota</taxon>
        <taxon>Actinomycetes</taxon>
        <taxon>Mycobacteriales</taxon>
        <taxon>Nocardiaceae</taxon>
        <taxon>Rhodococcus</taxon>
    </lineage>
</organism>
<dbReference type="AlphaFoldDB" id="A0AA46SAL6"/>
<evidence type="ECO:0000256" key="3">
    <source>
        <dbReference type="ARBA" id="ARBA00022679"/>
    </source>
</evidence>
<evidence type="ECO:0000256" key="5">
    <source>
        <dbReference type="ARBA" id="ARBA00040529"/>
    </source>
</evidence>
<proteinExistence type="inferred from homology"/>
<dbReference type="RefSeq" id="WP_263509025.1">
    <property type="nucleotide sequence ID" value="NZ_CP106982.1"/>
</dbReference>
<gene>
    <name evidence="7" type="ORF">OCS65_04830</name>
</gene>
<protein>
    <recommendedName>
        <fullName evidence="5">Probable acetyl-CoA acetyltransferase</fullName>
        <ecNumber evidence="2">2.3.1.9</ecNumber>
    </recommendedName>
</protein>
<evidence type="ECO:0000259" key="6">
    <source>
        <dbReference type="Pfam" id="PF02803"/>
    </source>
</evidence>
<comment type="similarity">
    <text evidence="1">Belongs to the thiolase-like superfamily. Thiolase family.</text>
</comment>